<keyword evidence="2" id="KW-1185">Reference proteome</keyword>
<dbReference type="Proteomes" id="UP001596337">
    <property type="component" value="Unassembled WGS sequence"/>
</dbReference>
<gene>
    <name evidence="1" type="ORF">ACFQGD_27790</name>
</gene>
<comment type="caution">
    <text evidence="1">The sequence shown here is derived from an EMBL/GenBank/DDBJ whole genome shotgun (WGS) entry which is preliminary data.</text>
</comment>
<evidence type="ECO:0000313" key="2">
    <source>
        <dbReference type="Proteomes" id="UP001596337"/>
    </source>
</evidence>
<sequence length="70" mass="7967">MKTTCERPYQTMITAAGALRRLPEEASEWHVRRLAAELANAVADLDARMRAGLDPPRVWTISRHRREPGL</sequence>
<reference evidence="2" key="1">
    <citation type="journal article" date="2019" name="Int. J. Syst. Evol. Microbiol.">
        <title>The Global Catalogue of Microorganisms (GCM) 10K type strain sequencing project: providing services to taxonomists for standard genome sequencing and annotation.</title>
        <authorList>
            <consortium name="The Broad Institute Genomics Platform"/>
            <consortium name="The Broad Institute Genome Sequencing Center for Infectious Disease"/>
            <person name="Wu L."/>
            <person name="Ma J."/>
        </authorList>
    </citation>
    <scope>NUCLEOTIDE SEQUENCE [LARGE SCALE GENOMIC DNA]</scope>
    <source>
        <strain evidence="2">KCTC 32255</strain>
    </source>
</reference>
<protein>
    <submittedName>
        <fullName evidence="1">Uncharacterized protein</fullName>
    </submittedName>
</protein>
<proteinExistence type="predicted"/>
<name>A0ABW2C802_9PSEU</name>
<evidence type="ECO:0000313" key="1">
    <source>
        <dbReference type="EMBL" id="MFC6870934.1"/>
    </source>
</evidence>
<dbReference type="EMBL" id="JBHSXX010000001">
    <property type="protein sequence ID" value="MFC6870934.1"/>
    <property type="molecule type" value="Genomic_DNA"/>
</dbReference>
<dbReference type="RefSeq" id="WP_345401551.1">
    <property type="nucleotide sequence ID" value="NZ_BAABLA010000106.1"/>
</dbReference>
<organism evidence="1 2">
    <name type="scientific">Haloechinothrix salitolerans</name>
    <dbReference type="NCBI Taxonomy" id="926830"/>
    <lineage>
        <taxon>Bacteria</taxon>
        <taxon>Bacillati</taxon>
        <taxon>Actinomycetota</taxon>
        <taxon>Actinomycetes</taxon>
        <taxon>Pseudonocardiales</taxon>
        <taxon>Pseudonocardiaceae</taxon>
        <taxon>Haloechinothrix</taxon>
    </lineage>
</organism>
<accession>A0ABW2C802</accession>